<evidence type="ECO:0000259" key="2">
    <source>
        <dbReference type="Pfam" id="PF02301"/>
    </source>
</evidence>
<reference evidence="3" key="1">
    <citation type="submission" date="2021-03" db="EMBL/GenBank/DDBJ databases">
        <title>Draft genome sequence of rust myrtle Austropuccinia psidii MF-1, a brazilian biotype.</title>
        <authorList>
            <person name="Quecine M.C."/>
            <person name="Pachon D.M.R."/>
            <person name="Bonatelli M.L."/>
            <person name="Correr F.H."/>
            <person name="Franceschini L.M."/>
            <person name="Leite T.F."/>
            <person name="Margarido G.R.A."/>
            <person name="Almeida C.A."/>
            <person name="Ferrarezi J.A."/>
            <person name="Labate C.A."/>
        </authorList>
    </citation>
    <scope>NUCLEOTIDE SEQUENCE</scope>
    <source>
        <strain evidence="3">MF-1</strain>
    </source>
</reference>
<feature type="domain" description="HORMA" evidence="2">
    <location>
        <begin position="37"/>
        <end position="91"/>
    </location>
</feature>
<dbReference type="EMBL" id="AVOT02116201">
    <property type="protein sequence ID" value="MBW0583859.1"/>
    <property type="molecule type" value="Genomic_DNA"/>
</dbReference>
<evidence type="ECO:0000256" key="1">
    <source>
        <dbReference type="SAM" id="MobiDB-lite"/>
    </source>
</evidence>
<dbReference type="Proteomes" id="UP000765509">
    <property type="component" value="Unassembled WGS sequence"/>
</dbReference>
<keyword evidence="4" id="KW-1185">Reference proteome</keyword>
<feature type="region of interest" description="Disordered" evidence="1">
    <location>
        <begin position="115"/>
        <end position="137"/>
    </location>
</feature>
<comment type="caution">
    <text evidence="3">The sequence shown here is derived from an EMBL/GenBank/DDBJ whole genome shotgun (WGS) entry which is preliminary data.</text>
</comment>
<dbReference type="OrthoDB" id="1806at2759"/>
<dbReference type="InterPro" id="IPR003511">
    <property type="entry name" value="HORMA_dom"/>
</dbReference>
<name>A0A9Q3KMQ3_9BASI</name>
<dbReference type="InterPro" id="IPR036570">
    <property type="entry name" value="HORMA_dom_sf"/>
</dbReference>
<protein>
    <recommendedName>
        <fullName evidence="2">HORMA domain-containing protein</fullName>
    </recommendedName>
</protein>
<dbReference type="AlphaFoldDB" id="A0A9Q3KMQ3"/>
<organism evidence="3 4">
    <name type="scientific">Austropuccinia psidii MF-1</name>
    <dbReference type="NCBI Taxonomy" id="1389203"/>
    <lineage>
        <taxon>Eukaryota</taxon>
        <taxon>Fungi</taxon>
        <taxon>Dikarya</taxon>
        <taxon>Basidiomycota</taxon>
        <taxon>Pucciniomycotina</taxon>
        <taxon>Pucciniomycetes</taxon>
        <taxon>Pucciniales</taxon>
        <taxon>Sphaerophragmiaceae</taxon>
        <taxon>Austropuccinia</taxon>
    </lineage>
</organism>
<dbReference type="SUPFAM" id="SSF56019">
    <property type="entry name" value="The spindle assembly checkpoint protein mad2"/>
    <property type="match status" value="1"/>
</dbReference>
<evidence type="ECO:0000313" key="4">
    <source>
        <dbReference type="Proteomes" id="UP000765509"/>
    </source>
</evidence>
<accession>A0A9Q3KMQ3</accession>
<gene>
    <name evidence="3" type="ORF">O181_123574</name>
</gene>
<proteinExistence type="predicted"/>
<evidence type="ECO:0000313" key="3">
    <source>
        <dbReference type="EMBL" id="MBW0583859.1"/>
    </source>
</evidence>
<sequence>MSRRHTATGSLATHTRRTTTTVAITHQEINLAGSTGVASDYFHYAINCVLYQREIYDQAFFKMDKTFRLQMMIVEHEAIAEALQKIFDHVRGCRNLNLSMRVLSSRPSINKLSKQESLMMNNPDRQDHQTDEQGLQL</sequence>
<dbReference type="Pfam" id="PF02301">
    <property type="entry name" value="HORMA"/>
    <property type="match status" value="1"/>
</dbReference>
<dbReference type="Gene3D" id="3.30.900.10">
    <property type="entry name" value="HORMA domain"/>
    <property type="match status" value="1"/>
</dbReference>